<protein>
    <submittedName>
        <fullName evidence="1">Uncharacterized protein</fullName>
    </submittedName>
</protein>
<organism evidence="1 2">
    <name type="scientific">Ktedonospora formicarum</name>
    <dbReference type="NCBI Taxonomy" id="2778364"/>
    <lineage>
        <taxon>Bacteria</taxon>
        <taxon>Bacillati</taxon>
        <taxon>Chloroflexota</taxon>
        <taxon>Ktedonobacteria</taxon>
        <taxon>Ktedonobacterales</taxon>
        <taxon>Ktedonobacteraceae</taxon>
        <taxon>Ktedonospora</taxon>
    </lineage>
</organism>
<proteinExistence type="predicted"/>
<dbReference type="EMBL" id="BNJF01000001">
    <property type="protein sequence ID" value="GHO42485.1"/>
    <property type="molecule type" value="Genomic_DNA"/>
</dbReference>
<reference evidence="1" key="1">
    <citation type="submission" date="2020-10" db="EMBL/GenBank/DDBJ databases">
        <title>Taxonomic study of unclassified bacteria belonging to the class Ktedonobacteria.</title>
        <authorList>
            <person name="Yabe S."/>
            <person name="Wang C.M."/>
            <person name="Zheng Y."/>
            <person name="Sakai Y."/>
            <person name="Cavaletti L."/>
            <person name="Monciardini P."/>
            <person name="Donadio S."/>
        </authorList>
    </citation>
    <scope>NUCLEOTIDE SEQUENCE</scope>
    <source>
        <strain evidence="1">SOSP1-1</strain>
    </source>
</reference>
<evidence type="ECO:0000313" key="1">
    <source>
        <dbReference type="EMBL" id="GHO42485.1"/>
    </source>
</evidence>
<comment type="caution">
    <text evidence="1">The sequence shown here is derived from an EMBL/GenBank/DDBJ whole genome shotgun (WGS) entry which is preliminary data.</text>
</comment>
<dbReference type="AlphaFoldDB" id="A0A8J3MRP7"/>
<keyword evidence="2" id="KW-1185">Reference proteome</keyword>
<gene>
    <name evidence="1" type="ORF">KSX_06480</name>
</gene>
<accession>A0A8J3MRP7</accession>
<dbReference type="Proteomes" id="UP000612362">
    <property type="component" value="Unassembled WGS sequence"/>
</dbReference>
<name>A0A8J3MRP7_9CHLR</name>
<evidence type="ECO:0000313" key="2">
    <source>
        <dbReference type="Proteomes" id="UP000612362"/>
    </source>
</evidence>
<sequence>MVVAVDAVYPAVVAFCGVYWVGDVVDGIVVWGVVAEKGVGVEANDGFGDDFVRGILVAFSDDGDI</sequence>